<reference evidence="3" key="2">
    <citation type="submission" date="2020-08" db="EMBL/GenBank/DDBJ databases">
        <title>Plant Genome Project.</title>
        <authorList>
            <person name="Zhang R.-G."/>
        </authorList>
    </citation>
    <scope>NUCLEOTIDE SEQUENCE</scope>
    <source>
        <strain evidence="3">Huo1</strain>
        <tissue evidence="3">Leaf</tissue>
    </source>
</reference>
<evidence type="ECO:0000259" key="2">
    <source>
        <dbReference type="PROSITE" id="PS51792"/>
    </source>
</evidence>
<reference evidence="3" key="1">
    <citation type="submission" date="2018-01" db="EMBL/GenBank/DDBJ databases">
        <authorList>
            <person name="Mao J.F."/>
        </authorList>
    </citation>
    <scope>NUCLEOTIDE SEQUENCE</scope>
    <source>
        <strain evidence="3">Huo1</strain>
        <tissue evidence="3">Leaf</tissue>
    </source>
</reference>
<dbReference type="OrthoDB" id="1744785at2759"/>
<dbReference type="PROSITE" id="PS51792">
    <property type="entry name" value="YIPPEE"/>
    <property type="match status" value="1"/>
</dbReference>
<organism evidence="3">
    <name type="scientific">Salvia splendens</name>
    <name type="common">Scarlet sage</name>
    <dbReference type="NCBI Taxonomy" id="180675"/>
    <lineage>
        <taxon>Eukaryota</taxon>
        <taxon>Viridiplantae</taxon>
        <taxon>Streptophyta</taxon>
        <taxon>Embryophyta</taxon>
        <taxon>Tracheophyta</taxon>
        <taxon>Spermatophyta</taxon>
        <taxon>Magnoliopsida</taxon>
        <taxon>eudicotyledons</taxon>
        <taxon>Gunneridae</taxon>
        <taxon>Pentapetalae</taxon>
        <taxon>asterids</taxon>
        <taxon>lamiids</taxon>
        <taxon>Lamiales</taxon>
        <taxon>Lamiaceae</taxon>
        <taxon>Nepetoideae</taxon>
        <taxon>Mentheae</taxon>
        <taxon>Salviinae</taxon>
        <taxon>Salvia</taxon>
        <taxon>Salvia subgen. Calosphace</taxon>
        <taxon>core Calosphace</taxon>
    </lineage>
</organism>
<proteinExistence type="predicted"/>
<keyword evidence="1" id="KW-0472">Membrane</keyword>
<sequence length="183" mass="20667">MERTKFLVHYEKNQNTSFYLCRHCQTHLALHQELLHKYAANKHALFQDLVNVGLGANYQIVSGQTGAPVSCINCGSNLGSKFVRKSSYNLKIYSLYICSLALIFFLQVSLSIETSAIKAGRFMIDMQVHCLLPSPLMNLRGRLSCLRSLVCVWQDKALLLERKSDALCRYRATSSGCVNLSHF</sequence>
<keyword evidence="1" id="KW-1133">Transmembrane helix</keyword>
<evidence type="ECO:0000313" key="4">
    <source>
        <dbReference type="Proteomes" id="UP000298416"/>
    </source>
</evidence>
<dbReference type="InterPro" id="IPR034751">
    <property type="entry name" value="Yippee"/>
</dbReference>
<gene>
    <name evidence="3" type="ORF">SASPL_103878</name>
</gene>
<comment type="caution">
    <text evidence="3">The sequence shown here is derived from an EMBL/GenBank/DDBJ whole genome shotgun (WGS) entry which is preliminary data.</text>
</comment>
<dbReference type="EMBL" id="PNBA02000002">
    <property type="protein sequence ID" value="KAG6432303.1"/>
    <property type="molecule type" value="Genomic_DNA"/>
</dbReference>
<dbReference type="InterPro" id="IPR039058">
    <property type="entry name" value="Yippee_fam"/>
</dbReference>
<evidence type="ECO:0000256" key="1">
    <source>
        <dbReference type="SAM" id="Phobius"/>
    </source>
</evidence>
<dbReference type="PANTHER" id="PTHR13848">
    <property type="entry name" value="PROTEIN YIPPEE-LIKE CG15309-RELATED"/>
    <property type="match status" value="1"/>
</dbReference>
<keyword evidence="1" id="KW-0812">Transmembrane</keyword>
<dbReference type="Proteomes" id="UP000298416">
    <property type="component" value="Unassembled WGS sequence"/>
</dbReference>
<dbReference type="AlphaFoldDB" id="A0A8X8YMH3"/>
<feature type="domain" description="Yippee" evidence="2">
    <location>
        <begin position="17"/>
        <end position="133"/>
    </location>
</feature>
<accession>A0A8X8YMH3</accession>
<name>A0A8X8YMH3_SALSN</name>
<evidence type="ECO:0000313" key="3">
    <source>
        <dbReference type="EMBL" id="KAG6432303.1"/>
    </source>
</evidence>
<keyword evidence="4" id="KW-1185">Reference proteome</keyword>
<protein>
    <recommendedName>
        <fullName evidence="2">Yippee domain-containing protein</fullName>
    </recommendedName>
</protein>
<feature type="transmembrane region" description="Helical" evidence="1">
    <location>
        <begin position="93"/>
        <end position="112"/>
    </location>
</feature>